<reference evidence="3 4" key="1">
    <citation type="submission" date="2014-04" db="EMBL/GenBank/DDBJ databases">
        <authorList>
            <consortium name="International Citrus Genome Consortium"/>
            <person name="Gmitter F."/>
            <person name="Chen C."/>
            <person name="Farmerie W."/>
            <person name="Harkins T."/>
            <person name="Desany B."/>
            <person name="Mohiuddin M."/>
            <person name="Kodira C."/>
            <person name="Borodovsky M."/>
            <person name="Lomsadze A."/>
            <person name="Burns P."/>
            <person name="Jenkins J."/>
            <person name="Prochnik S."/>
            <person name="Shu S."/>
            <person name="Chapman J."/>
            <person name="Pitluck S."/>
            <person name="Schmutz J."/>
            <person name="Rokhsar D."/>
        </authorList>
    </citation>
    <scope>NUCLEOTIDE SEQUENCE</scope>
</reference>
<dbReference type="PANTHER" id="PTHR14255:SF48">
    <property type="entry name" value="SULFITE EXPORTER TAUE_SAFE FAMILY PROTEIN 3-LIKE"/>
    <property type="match status" value="1"/>
</dbReference>
<feature type="signal peptide" evidence="2">
    <location>
        <begin position="1"/>
        <end position="31"/>
    </location>
</feature>
<keyword evidence="2" id="KW-0732">Signal</keyword>
<protein>
    <recommendedName>
        <fullName evidence="5">Sulfite exporter TauE/SafE family protein</fullName>
    </recommendedName>
</protein>
<evidence type="ECO:0000256" key="1">
    <source>
        <dbReference type="ARBA" id="ARBA00009142"/>
    </source>
</evidence>
<dbReference type="EMBL" id="KK784968">
    <property type="protein sequence ID" value="KDO56897.1"/>
    <property type="molecule type" value="Genomic_DNA"/>
</dbReference>
<accession>A0A067ENY8</accession>
<name>A0A067ENY8_CITSI</name>
<proteinExistence type="inferred from homology"/>
<dbReference type="EMBL" id="KK784968">
    <property type="protein sequence ID" value="KDO56899.1"/>
    <property type="molecule type" value="Genomic_DNA"/>
</dbReference>
<gene>
    <name evidence="3" type="ORF">CISIN_1g0116822mg</name>
</gene>
<evidence type="ECO:0000256" key="2">
    <source>
        <dbReference type="SAM" id="SignalP"/>
    </source>
</evidence>
<keyword evidence="4" id="KW-1185">Reference proteome</keyword>
<evidence type="ECO:0008006" key="5">
    <source>
        <dbReference type="Google" id="ProtNLM"/>
    </source>
</evidence>
<dbReference type="Proteomes" id="UP000027120">
    <property type="component" value="Unassembled WGS sequence"/>
</dbReference>
<feature type="chain" id="PRO_5007371353" description="Sulfite exporter TauE/SafE family protein" evidence="2">
    <location>
        <begin position="32"/>
        <end position="123"/>
    </location>
</feature>
<dbReference type="AlphaFoldDB" id="A0A067ENY8"/>
<sequence length="123" mass="12921">MSRVGSECFRWRLLAAAFIGLLVVASVSVSAQSNLKPEATSKNKNDHVEPNIVIKVSAPKSRSGYKHVWPDIKFGWRIVVGTIIGFFGTACGSVGGVGGGGIFVPMLNLIVGFDAKSSAAVSK</sequence>
<comment type="similarity">
    <text evidence="1">Belongs to the 4-toluene sulfonate uptake permease (TSUP) (TC 2.A.102) family.</text>
</comment>
<evidence type="ECO:0000313" key="4">
    <source>
        <dbReference type="Proteomes" id="UP000027120"/>
    </source>
</evidence>
<dbReference type="EMBL" id="KK784968">
    <property type="protein sequence ID" value="KDO56898.1"/>
    <property type="molecule type" value="Genomic_DNA"/>
</dbReference>
<dbReference type="PANTHER" id="PTHR14255">
    <property type="entry name" value="CEREBLON"/>
    <property type="match status" value="1"/>
</dbReference>
<evidence type="ECO:0000313" key="3">
    <source>
        <dbReference type="EMBL" id="KDO56899.1"/>
    </source>
</evidence>
<feature type="non-terminal residue" evidence="3">
    <location>
        <position position="123"/>
    </location>
</feature>
<organism evidence="3 4">
    <name type="scientific">Citrus sinensis</name>
    <name type="common">Sweet orange</name>
    <name type="synonym">Citrus aurantium var. sinensis</name>
    <dbReference type="NCBI Taxonomy" id="2711"/>
    <lineage>
        <taxon>Eukaryota</taxon>
        <taxon>Viridiplantae</taxon>
        <taxon>Streptophyta</taxon>
        <taxon>Embryophyta</taxon>
        <taxon>Tracheophyta</taxon>
        <taxon>Spermatophyta</taxon>
        <taxon>Magnoliopsida</taxon>
        <taxon>eudicotyledons</taxon>
        <taxon>Gunneridae</taxon>
        <taxon>Pentapetalae</taxon>
        <taxon>rosids</taxon>
        <taxon>malvids</taxon>
        <taxon>Sapindales</taxon>
        <taxon>Rutaceae</taxon>
        <taxon>Aurantioideae</taxon>
        <taxon>Citrus</taxon>
    </lineage>
</organism>